<evidence type="ECO:0000259" key="2">
    <source>
        <dbReference type="Pfam" id="PF07859"/>
    </source>
</evidence>
<dbReference type="KEGG" id="glz:GLAREA_04143"/>
<dbReference type="InterPro" id="IPR050300">
    <property type="entry name" value="GDXG_lipolytic_enzyme"/>
</dbReference>
<evidence type="ECO:0000313" key="4">
    <source>
        <dbReference type="Proteomes" id="UP000016922"/>
    </source>
</evidence>
<keyword evidence="1 3" id="KW-0378">Hydrolase</keyword>
<dbReference type="Pfam" id="PF07859">
    <property type="entry name" value="Abhydrolase_3"/>
    <property type="match status" value="1"/>
</dbReference>
<dbReference type="PANTHER" id="PTHR48081:SF8">
    <property type="entry name" value="ALPHA_BETA HYDROLASE FOLD-3 DOMAIN-CONTAINING PROTEIN-RELATED"/>
    <property type="match status" value="1"/>
</dbReference>
<dbReference type="EMBL" id="KE145363">
    <property type="protein sequence ID" value="EPE31176.1"/>
    <property type="molecule type" value="Genomic_DNA"/>
</dbReference>
<dbReference type="AlphaFoldDB" id="S3DGL6"/>
<dbReference type="InterPro" id="IPR013094">
    <property type="entry name" value="AB_hydrolase_3"/>
</dbReference>
<dbReference type="Proteomes" id="UP000016922">
    <property type="component" value="Unassembled WGS sequence"/>
</dbReference>
<dbReference type="RefSeq" id="XP_008082587.1">
    <property type="nucleotide sequence ID" value="XM_008084396.1"/>
</dbReference>
<dbReference type="PANTHER" id="PTHR48081">
    <property type="entry name" value="AB HYDROLASE SUPERFAMILY PROTEIN C4A8.06C"/>
    <property type="match status" value="1"/>
</dbReference>
<keyword evidence="4" id="KW-1185">Reference proteome</keyword>
<name>S3DGL6_GLAL2</name>
<reference evidence="3 4" key="1">
    <citation type="journal article" date="2013" name="BMC Genomics">
        <title>Genomics-driven discovery of the pneumocandin biosynthetic gene cluster in the fungus Glarea lozoyensis.</title>
        <authorList>
            <person name="Chen L."/>
            <person name="Yue Q."/>
            <person name="Zhang X."/>
            <person name="Xiang M."/>
            <person name="Wang C."/>
            <person name="Li S."/>
            <person name="Che Y."/>
            <person name="Ortiz-Lopez F.J."/>
            <person name="Bills G.F."/>
            <person name="Liu X."/>
            <person name="An Z."/>
        </authorList>
    </citation>
    <scope>NUCLEOTIDE SEQUENCE [LARGE SCALE GENOMIC DNA]</scope>
    <source>
        <strain evidence="4">ATCC 20868 / MF5171</strain>
    </source>
</reference>
<dbReference type="HOGENOM" id="CLU_012494_13_4_1"/>
<organism evidence="3 4">
    <name type="scientific">Glarea lozoyensis (strain ATCC 20868 / MF5171)</name>
    <dbReference type="NCBI Taxonomy" id="1116229"/>
    <lineage>
        <taxon>Eukaryota</taxon>
        <taxon>Fungi</taxon>
        <taxon>Dikarya</taxon>
        <taxon>Ascomycota</taxon>
        <taxon>Pezizomycotina</taxon>
        <taxon>Leotiomycetes</taxon>
        <taxon>Helotiales</taxon>
        <taxon>Helotiaceae</taxon>
        <taxon>Glarea</taxon>
    </lineage>
</organism>
<accession>S3DGL6</accession>
<dbReference type="eggNOG" id="ENOG502SIK9">
    <property type="taxonomic scope" value="Eukaryota"/>
</dbReference>
<proteinExistence type="predicted"/>
<dbReference type="GO" id="GO:0016787">
    <property type="term" value="F:hydrolase activity"/>
    <property type="evidence" value="ECO:0007669"/>
    <property type="project" value="UniProtKB-KW"/>
</dbReference>
<dbReference type="InterPro" id="IPR029058">
    <property type="entry name" value="AB_hydrolase_fold"/>
</dbReference>
<dbReference type="SUPFAM" id="SSF53474">
    <property type="entry name" value="alpha/beta-Hydrolases"/>
    <property type="match status" value="1"/>
</dbReference>
<evidence type="ECO:0000256" key="1">
    <source>
        <dbReference type="ARBA" id="ARBA00022801"/>
    </source>
</evidence>
<sequence length="361" mass="40521">MAVTHSSLQQMMDEMAEDKSVASLEKTSSIKVDHRTTRSFANAALQIFIRRIAFLLMKQKLPQPEGSPQLKPHRYADERTPVVEEKVGDMWTYRFINDCAGMDRPKASHTLCYFAGGSFTSPAAKEHWLLCSELAVKLPAYRVLLVSYPLAPNQPAEKALPALHRFYHTLEAQCVKDKTWLTFAGDSSGGNVALTLGLYAASSYLNSNKRDTCRLRNVFVISPPTDFRNENPAIDEVARQDPLLSRKTIDDAANAWRGDWPAAEPQVSPIFADLSLFRSAHIKVDGVVAGYDVLGPDATVFRKRLAEVGVRGDWLEWDKQVHCFPLMWSYHIKEGKAGKDWCLDVLQRNAHFVDRSDTGIP</sequence>
<dbReference type="OrthoDB" id="2152029at2759"/>
<protein>
    <submittedName>
        <fullName evidence="3">Alpha/beta-Hydrolase</fullName>
    </submittedName>
</protein>
<dbReference type="GeneID" id="19463198"/>
<evidence type="ECO:0000313" key="3">
    <source>
        <dbReference type="EMBL" id="EPE31176.1"/>
    </source>
</evidence>
<feature type="domain" description="Alpha/beta hydrolase fold-3" evidence="2">
    <location>
        <begin position="112"/>
        <end position="325"/>
    </location>
</feature>
<dbReference type="OMA" id="GEWVHWE"/>
<dbReference type="Gene3D" id="3.40.50.1820">
    <property type="entry name" value="alpha/beta hydrolase"/>
    <property type="match status" value="1"/>
</dbReference>
<gene>
    <name evidence="3" type="ORF">GLAREA_04143</name>
</gene>